<keyword evidence="3" id="KW-1185">Reference proteome</keyword>
<dbReference type="InterPro" id="IPR000639">
    <property type="entry name" value="Epox_hydrolase-like"/>
</dbReference>
<evidence type="ECO:0000313" key="3">
    <source>
        <dbReference type="Proteomes" id="UP000579153"/>
    </source>
</evidence>
<dbReference type="Pfam" id="PF00561">
    <property type="entry name" value="Abhydrolase_1"/>
    <property type="match status" value="1"/>
</dbReference>
<dbReference type="GO" id="GO:0003824">
    <property type="term" value="F:catalytic activity"/>
    <property type="evidence" value="ECO:0007669"/>
    <property type="project" value="InterPro"/>
</dbReference>
<dbReference type="PRINTS" id="PR00111">
    <property type="entry name" value="ABHYDROLASE"/>
</dbReference>
<dbReference type="InterPro" id="IPR000073">
    <property type="entry name" value="AB_hydrolase_1"/>
</dbReference>
<dbReference type="RefSeq" id="WP_185067858.1">
    <property type="nucleotide sequence ID" value="NZ_JACHMB010000001.1"/>
</dbReference>
<dbReference type="Gene3D" id="3.40.50.1820">
    <property type="entry name" value="alpha/beta hydrolase"/>
    <property type="match status" value="1"/>
</dbReference>
<evidence type="ECO:0000313" key="2">
    <source>
        <dbReference type="EMBL" id="MBB5773968.1"/>
    </source>
</evidence>
<proteinExistence type="predicted"/>
<organism evidence="2 3">
    <name type="scientific">Nonomuraea jabiensis</name>
    <dbReference type="NCBI Taxonomy" id="882448"/>
    <lineage>
        <taxon>Bacteria</taxon>
        <taxon>Bacillati</taxon>
        <taxon>Actinomycetota</taxon>
        <taxon>Actinomycetes</taxon>
        <taxon>Streptosporangiales</taxon>
        <taxon>Streptosporangiaceae</taxon>
        <taxon>Nonomuraea</taxon>
    </lineage>
</organism>
<evidence type="ECO:0000259" key="1">
    <source>
        <dbReference type="Pfam" id="PF00561"/>
    </source>
</evidence>
<dbReference type="SUPFAM" id="SSF53474">
    <property type="entry name" value="alpha/beta-Hydrolases"/>
    <property type="match status" value="1"/>
</dbReference>
<dbReference type="AlphaFoldDB" id="A0A7W9L7Z2"/>
<comment type="caution">
    <text evidence="2">The sequence shown here is derived from an EMBL/GenBank/DDBJ whole genome shotgun (WGS) entry which is preliminary data.</text>
</comment>
<sequence length="273" mass="29215">MEFTDATSRFVDLDGMRVHVRRAGTGPTLVLLHGSGSSLHVFDAVTDLLADRFDVVRPDLPGFGLTGPRPDRDYSIGAYVSFLDRLLEPLVPGPFVLAGHSFGGQIAWTYALAHPDRLSGLVLMNATGYPDKDVPLALRLARIPPLRPVLRRLGSRAATARNLAGLVGPGATVVGDAVVDRVHTLMSRPGARDAFIDFANTNHPDRSAEIATIRTPTLVLSSERVSGQHFGRDLPDSHEVMLPGVGHLMPLEAPAEVSRAITAFTAGLAQKEA</sequence>
<accession>A0A7W9L7Z2</accession>
<feature type="domain" description="AB hydrolase-1" evidence="1">
    <location>
        <begin position="27"/>
        <end position="253"/>
    </location>
</feature>
<dbReference type="PANTHER" id="PTHR46438:SF11">
    <property type="entry name" value="LIPASE-RELATED"/>
    <property type="match status" value="1"/>
</dbReference>
<reference evidence="2 3" key="1">
    <citation type="submission" date="2020-08" db="EMBL/GenBank/DDBJ databases">
        <title>Sequencing the genomes of 1000 actinobacteria strains.</title>
        <authorList>
            <person name="Klenk H.-P."/>
        </authorList>
    </citation>
    <scope>NUCLEOTIDE SEQUENCE [LARGE SCALE GENOMIC DNA]</scope>
    <source>
        <strain evidence="2 3">DSM 45507</strain>
    </source>
</reference>
<dbReference type="PRINTS" id="PR00412">
    <property type="entry name" value="EPOXHYDRLASE"/>
</dbReference>
<name>A0A7W9L7Z2_9ACTN</name>
<dbReference type="EMBL" id="JACHMB010000001">
    <property type="protein sequence ID" value="MBB5773968.1"/>
    <property type="molecule type" value="Genomic_DNA"/>
</dbReference>
<protein>
    <submittedName>
        <fullName evidence="2">Pimeloyl-ACP methyl ester carboxylesterase</fullName>
    </submittedName>
</protein>
<gene>
    <name evidence="2" type="ORF">HD596_000724</name>
</gene>
<dbReference type="InterPro" id="IPR029058">
    <property type="entry name" value="AB_hydrolase_fold"/>
</dbReference>
<dbReference type="PANTHER" id="PTHR46438">
    <property type="entry name" value="ALPHA/BETA-HYDROLASES SUPERFAMILY PROTEIN"/>
    <property type="match status" value="1"/>
</dbReference>
<dbReference type="Proteomes" id="UP000579153">
    <property type="component" value="Unassembled WGS sequence"/>
</dbReference>